<gene>
    <name evidence="2" type="ORF">Tci_567121</name>
</gene>
<evidence type="ECO:0000313" key="2">
    <source>
        <dbReference type="EMBL" id="GEZ95148.1"/>
    </source>
</evidence>
<dbReference type="InterPro" id="IPR013103">
    <property type="entry name" value="RVT_2"/>
</dbReference>
<protein>
    <recommendedName>
        <fullName evidence="1">Reverse transcriptase Ty1/copia-type domain-containing protein</fullName>
    </recommendedName>
</protein>
<reference evidence="2" key="1">
    <citation type="journal article" date="2019" name="Sci. Rep.">
        <title>Draft genome of Tanacetum cinerariifolium, the natural source of mosquito coil.</title>
        <authorList>
            <person name="Yamashiro T."/>
            <person name="Shiraishi A."/>
            <person name="Satake H."/>
            <person name="Nakayama K."/>
        </authorList>
    </citation>
    <scope>NUCLEOTIDE SEQUENCE</scope>
</reference>
<sequence length="309" mass="35714">MESIHVKFDELTTMASGHDSLEPGLQLFINDDSSTEFLNIPSKKDLDNLFGPMYEEYFEKRSSDTSINLAVQQVHNYEDSLLTTLIFVEIHKVPPIITTSEEQTSLIPLNEVDESNQEDSADFDGNKSFVPYDVPNFEEAESSTTALDPLNIHEFHQTAFLNGPLKKKVYVSQPDGFIDPDFPDHVYRLNKALYDLKQASRAWYDKLSLFVIEHHFTKGELKFFLRLQVHQLPRDIFISQSQYIIELLKKHGMDECVSMSTPMATERLNVDLQGTHTDQMNYRRMIEGLMYLIASRPYIDFTTFVCARY</sequence>
<dbReference type="AlphaFoldDB" id="A0A699IXX5"/>
<dbReference type="EMBL" id="BKCJ010346713">
    <property type="protein sequence ID" value="GEZ95148.1"/>
    <property type="molecule type" value="Genomic_DNA"/>
</dbReference>
<evidence type="ECO:0000259" key="1">
    <source>
        <dbReference type="Pfam" id="PF07727"/>
    </source>
</evidence>
<accession>A0A699IXX5</accession>
<proteinExistence type="predicted"/>
<feature type="domain" description="Reverse transcriptase Ty1/copia-type" evidence="1">
    <location>
        <begin position="152"/>
        <end position="219"/>
    </location>
</feature>
<dbReference type="Pfam" id="PF07727">
    <property type="entry name" value="RVT_2"/>
    <property type="match status" value="1"/>
</dbReference>
<name>A0A699IXX5_TANCI</name>
<organism evidence="2">
    <name type="scientific">Tanacetum cinerariifolium</name>
    <name type="common">Dalmatian daisy</name>
    <name type="synonym">Chrysanthemum cinerariifolium</name>
    <dbReference type="NCBI Taxonomy" id="118510"/>
    <lineage>
        <taxon>Eukaryota</taxon>
        <taxon>Viridiplantae</taxon>
        <taxon>Streptophyta</taxon>
        <taxon>Embryophyta</taxon>
        <taxon>Tracheophyta</taxon>
        <taxon>Spermatophyta</taxon>
        <taxon>Magnoliopsida</taxon>
        <taxon>eudicotyledons</taxon>
        <taxon>Gunneridae</taxon>
        <taxon>Pentapetalae</taxon>
        <taxon>asterids</taxon>
        <taxon>campanulids</taxon>
        <taxon>Asterales</taxon>
        <taxon>Asteraceae</taxon>
        <taxon>Asteroideae</taxon>
        <taxon>Anthemideae</taxon>
        <taxon>Anthemidinae</taxon>
        <taxon>Tanacetum</taxon>
    </lineage>
</organism>
<comment type="caution">
    <text evidence="2">The sequence shown here is derived from an EMBL/GenBank/DDBJ whole genome shotgun (WGS) entry which is preliminary data.</text>
</comment>